<evidence type="ECO:0000256" key="1">
    <source>
        <dbReference type="SAM" id="Coils"/>
    </source>
</evidence>
<feature type="region of interest" description="Disordered" evidence="2">
    <location>
        <begin position="19"/>
        <end position="41"/>
    </location>
</feature>
<dbReference type="OMA" id="DNTREHI"/>
<evidence type="ECO:0000313" key="4">
    <source>
        <dbReference type="Proteomes" id="UP000009168"/>
    </source>
</evidence>
<dbReference type="InParanoid" id="Q22RU8"/>
<accession>Q22RU8</accession>
<feature type="compositionally biased region" description="Polar residues" evidence="2">
    <location>
        <begin position="226"/>
        <end position="250"/>
    </location>
</feature>
<dbReference type="Proteomes" id="UP000009168">
    <property type="component" value="Unassembled WGS sequence"/>
</dbReference>
<reference evidence="4" key="1">
    <citation type="journal article" date="2006" name="PLoS Biol.">
        <title>Macronuclear genome sequence of the ciliate Tetrahymena thermophila, a model eukaryote.</title>
        <authorList>
            <person name="Eisen J.A."/>
            <person name="Coyne R.S."/>
            <person name="Wu M."/>
            <person name="Wu D."/>
            <person name="Thiagarajan M."/>
            <person name="Wortman J.R."/>
            <person name="Badger J.H."/>
            <person name="Ren Q."/>
            <person name="Amedeo P."/>
            <person name="Jones K.M."/>
            <person name="Tallon L.J."/>
            <person name="Delcher A.L."/>
            <person name="Salzberg S.L."/>
            <person name="Silva J.C."/>
            <person name="Haas B.J."/>
            <person name="Majoros W.H."/>
            <person name="Farzad M."/>
            <person name="Carlton J.M."/>
            <person name="Smith R.K. Jr."/>
            <person name="Garg J."/>
            <person name="Pearlman R.E."/>
            <person name="Karrer K.M."/>
            <person name="Sun L."/>
            <person name="Manning G."/>
            <person name="Elde N.C."/>
            <person name="Turkewitz A.P."/>
            <person name="Asai D.J."/>
            <person name="Wilkes D.E."/>
            <person name="Wang Y."/>
            <person name="Cai H."/>
            <person name="Collins K."/>
            <person name="Stewart B.A."/>
            <person name="Lee S.R."/>
            <person name="Wilamowska K."/>
            <person name="Weinberg Z."/>
            <person name="Ruzzo W.L."/>
            <person name="Wloga D."/>
            <person name="Gaertig J."/>
            <person name="Frankel J."/>
            <person name="Tsao C.-C."/>
            <person name="Gorovsky M.A."/>
            <person name="Keeling P.J."/>
            <person name="Waller R.F."/>
            <person name="Patron N.J."/>
            <person name="Cherry J.M."/>
            <person name="Stover N.A."/>
            <person name="Krieger C.J."/>
            <person name="del Toro C."/>
            <person name="Ryder H.F."/>
            <person name="Williamson S.C."/>
            <person name="Barbeau R.A."/>
            <person name="Hamilton E.P."/>
            <person name="Orias E."/>
        </authorList>
    </citation>
    <scope>NUCLEOTIDE SEQUENCE [LARGE SCALE GENOMIC DNA]</scope>
    <source>
        <strain evidence="4">SB210</strain>
    </source>
</reference>
<feature type="coiled-coil region" evidence="1">
    <location>
        <begin position="519"/>
        <end position="626"/>
    </location>
</feature>
<dbReference type="EMBL" id="GG662845">
    <property type="protein sequence ID" value="EAR88024.1"/>
    <property type="molecule type" value="Genomic_DNA"/>
</dbReference>
<evidence type="ECO:0000256" key="2">
    <source>
        <dbReference type="SAM" id="MobiDB-lite"/>
    </source>
</evidence>
<organism evidence="3 4">
    <name type="scientific">Tetrahymena thermophila (strain SB210)</name>
    <dbReference type="NCBI Taxonomy" id="312017"/>
    <lineage>
        <taxon>Eukaryota</taxon>
        <taxon>Sar</taxon>
        <taxon>Alveolata</taxon>
        <taxon>Ciliophora</taxon>
        <taxon>Intramacronucleata</taxon>
        <taxon>Oligohymenophorea</taxon>
        <taxon>Hymenostomatida</taxon>
        <taxon>Tetrahymenina</taxon>
        <taxon>Tetrahymenidae</taxon>
        <taxon>Tetrahymena</taxon>
    </lineage>
</organism>
<proteinExistence type="predicted"/>
<dbReference type="KEGG" id="tet:TTHERM_00011900"/>
<feature type="compositionally biased region" description="Polar residues" evidence="2">
    <location>
        <begin position="77"/>
        <end position="96"/>
    </location>
</feature>
<feature type="compositionally biased region" description="Polar residues" evidence="2">
    <location>
        <begin position="271"/>
        <end position="290"/>
    </location>
</feature>
<protein>
    <submittedName>
        <fullName evidence="3">Uncharacterized protein</fullName>
    </submittedName>
</protein>
<dbReference type="AlphaFoldDB" id="Q22RU8"/>
<feature type="region of interest" description="Disordered" evidence="2">
    <location>
        <begin position="218"/>
        <end position="310"/>
    </location>
</feature>
<name>Q22RU8_TETTS</name>
<dbReference type="HOGENOM" id="CLU_411920_0_0_1"/>
<feature type="coiled-coil region" evidence="1">
    <location>
        <begin position="414"/>
        <end position="480"/>
    </location>
</feature>
<keyword evidence="1" id="KW-0175">Coiled coil</keyword>
<feature type="compositionally biased region" description="Polar residues" evidence="2">
    <location>
        <begin position="297"/>
        <end position="310"/>
    </location>
</feature>
<evidence type="ECO:0000313" key="3">
    <source>
        <dbReference type="EMBL" id="EAR88024.1"/>
    </source>
</evidence>
<dbReference type="GeneID" id="7846072"/>
<keyword evidence="4" id="KW-1185">Reference proteome</keyword>
<dbReference type="RefSeq" id="XP_001008269.1">
    <property type="nucleotide sequence ID" value="XM_001008269.1"/>
</dbReference>
<feature type="region of interest" description="Disordered" evidence="2">
    <location>
        <begin position="65"/>
        <end position="116"/>
    </location>
</feature>
<sequence length="667" mass="79860">MSSRSPVPTQRRVIYTNLETPNKDPSTIFHSPYTNGKKSKEYTNPTLISSSVFYDYKLNNVDIKSGQLDHSGRPKSPINQQNEHISNQDRSNTPVQKATPERSKTPRRKRQFDNTREHIRDHFQAGMMIQAETKRPLKKYNFSNTVTDFSQSCLNNNQETMKFYLDKIQDRSMHKSASNINLDQNFKVGTNEQSNNVSAFVDQVSTPLKKNSSFININKRDDDENYNSQLQNFSTRNGRQQEYSQPQTPNRVRDSSNNRQVNGGGGYERSMTPNTMQRYLNDQLQHQTATPKRYENHNSTGDVRQNRSLTPTAYAKYRQSFTPLKECCDQCINLKMMDQKQQRKKEEKEKDYLDQKSINQKYNDEQIRFKELTKQKQEQVRRQYGEYVKIKNEEDKQKKQDKIQENIIYNQKMNKQFEQEKQMELERIKNQKIQKIKMYSQQLKEQIEQKEIQRKNQIEKQRQESERNQQLQAKVQYERTRMQNKFVPTVVEYREQLLNQQIEQDMQKYKQKDQEQLFYKKIQEQVSKYSEQEKELLRQIKQKKKQDYESFIKQKEQILIQAKEEKKKEEKEVRQKFQNIENEDHLQKLNSRRIENIKKQNFCNVLKDQIQQKEILQQQLKQEDIKKSQSTTLLINNSSYQNLPINSLSPCTQCHKKVPKFQLALYN</sequence>
<gene>
    <name evidence="3" type="ORF">TTHERM_00011900</name>
</gene>